<name>A0ABX7B9L6_9PROT</name>
<gene>
    <name evidence="1" type="ORF">IGS68_07520</name>
</gene>
<evidence type="ECO:0000313" key="2">
    <source>
        <dbReference type="Proteomes" id="UP000595197"/>
    </source>
</evidence>
<reference evidence="1" key="1">
    <citation type="submission" date="2021-02" db="EMBL/GenBank/DDBJ databases">
        <title>Skermanella TT6 skin isolate.</title>
        <authorList>
            <person name="Lee K."/>
            <person name="Ganzorig M."/>
        </authorList>
    </citation>
    <scope>NUCLEOTIDE SEQUENCE</scope>
    <source>
        <strain evidence="1">TT6</strain>
    </source>
</reference>
<keyword evidence="2" id="KW-1185">Reference proteome</keyword>
<proteinExistence type="predicted"/>
<dbReference type="Proteomes" id="UP000595197">
    <property type="component" value="Chromosome"/>
</dbReference>
<dbReference type="EMBL" id="CP067420">
    <property type="protein sequence ID" value="QQP91056.1"/>
    <property type="molecule type" value="Genomic_DNA"/>
</dbReference>
<dbReference type="RefSeq" id="WP_201078578.1">
    <property type="nucleotide sequence ID" value="NZ_CP067420.1"/>
</dbReference>
<evidence type="ECO:0000313" key="1">
    <source>
        <dbReference type="EMBL" id="QQP91056.1"/>
    </source>
</evidence>
<protein>
    <submittedName>
        <fullName evidence="1">Uncharacterized protein</fullName>
    </submittedName>
</protein>
<organism evidence="1 2">
    <name type="scientific">Skermanella cutis</name>
    <dbReference type="NCBI Taxonomy" id="2775420"/>
    <lineage>
        <taxon>Bacteria</taxon>
        <taxon>Pseudomonadati</taxon>
        <taxon>Pseudomonadota</taxon>
        <taxon>Alphaproteobacteria</taxon>
        <taxon>Rhodospirillales</taxon>
        <taxon>Azospirillaceae</taxon>
        <taxon>Skermanella</taxon>
    </lineage>
</organism>
<accession>A0ABX7B9L6</accession>
<sequence length="209" mass="22765">MKMVLDGADGHRQSVLALIRTKSTLKAASIACGRNHGYFHQYLFQSKPRFLPEDVRIKLAQYLGIAENRLREPELLVSADMPVSASAETRPRLMVYGRASDLEIDMTLPVAETERPATLTHVIDAFAAYVHDAALSPCLPVGSLVYVDPSKPLRPGDFVLVKRAATARIAVFRGRIADGVMLDFGGGREESMGIGQLAAICKIVGVDYP</sequence>